<evidence type="ECO:0000313" key="1">
    <source>
        <dbReference type="EMBL" id="KAK1415921.1"/>
    </source>
</evidence>
<keyword evidence="2" id="KW-1185">Reference proteome</keyword>
<evidence type="ECO:0000313" key="2">
    <source>
        <dbReference type="Proteomes" id="UP001229421"/>
    </source>
</evidence>
<name>A0AAD8NPH8_TARER</name>
<dbReference type="EMBL" id="JAUHHV010000008">
    <property type="protein sequence ID" value="KAK1415921.1"/>
    <property type="molecule type" value="Genomic_DNA"/>
</dbReference>
<reference evidence="1" key="1">
    <citation type="journal article" date="2023" name="bioRxiv">
        <title>Improved chromosome-level genome assembly for marigold (Tagetes erecta).</title>
        <authorList>
            <person name="Jiang F."/>
            <person name="Yuan L."/>
            <person name="Wang S."/>
            <person name="Wang H."/>
            <person name="Xu D."/>
            <person name="Wang A."/>
            <person name="Fan W."/>
        </authorList>
    </citation>
    <scope>NUCLEOTIDE SEQUENCE</scope>
    <source>
        <strain evidence="1">WSJ</strain>
        <tissue evidence="1">Leaf</tissue>
    </source>
</reference>
<comment type="caution">
    <text evidence="1">The sequence shown here is derived from an EMBL/GenBank/DDBJ whole genome shotgun (WGS) entry which is preliminary data.</text>
</comment>
<protein>
    <submittedName>
        <fullName evidence="1">Uncharacterized protein</fullName>
    </submittedName>
</protein>
<dbReference type="Proteomes" id="UP001229421">
    <property type="component" value="Unassembled WGS sequence"/>
</dbReference>
<gene>
    <name evidence="1" type="ORF">QVD17_31709</name>
</gene>
<sequence>MYHNYDLKRGYMCMFCVFRRNDDLVGLIYNSLIKQDELIFLLIKKLNILKVSPLNHSEAMLQPNTSEPLTDLKPLPFRFIQRSNNCTIKETTIITPNHSQPEQKQANKYLALFQTKWRVLRM</sequence>
<accession>A0AAD8NPH8</accession>
<organism evidence="1 2">
    <name type="scientific">Tagetes erecta</name>
    <name type="common">African marigold</name>
    <dbReference type="NCBI Taxonomy" id="13708"/>
    <lineage>
        <taxon>Eukaryota</taxon>
        <taxon>Viridiplantae</taxon>
        <taxon>Streptophyta</taxon>
        <taxon>Embryophyta</taxon>
        <taxon>Tracheophyta</taxon>
        <taxon>Spermatophyta</taxon>
        <taxon>Magnoliopsida</taxon>
        <taxon>eudicotyledons</taxon>
        <taxon>Gunneridae</taxon>
        <taxon>Pentapetalae</taxon>
        <taxon>asterids</taxon>
        <taxon>campanulids</taxon>
        <taxon>Asterales</taxon>
        <taxon>Asteraceae</taxon>
        <taxon>Asteroideae</taxon>
        <taxon>Heliantheae alliance</taxon>
        <taxon>Tageteae</taxon>
        <taxon>Tagetes</taxon>
    </lineage>
</organism>
<proteinExistence type="predicted"/>
<dbReference type="AlphaFoldDB" id="A0AAD8NPH8"/>